<dbReference type="Gene3D" id="1.20.5.110">
    <property type="match status" value="1"/>
</dbReference>
<dbReference type="GeneID" id="63830290"/>
<evidence type="ECO:0000313" key="2">
    <source>
        <dbReference type="EMBL" id="KZT01725.1"/>
    </source>
</evidence>
<evidence type="ECO:0008006" key="4">
    <source>
        <dbReference type="Google" id="ProtNLM"/>
    </source>
</evidence>
<dbReference type="SUPFAM" id="SSF58038">
    <property type="entry name" value="SNARE fusion complex"/>
    <property type="match status" value="1"/>
</dbReference>
<dbReference type="EMBL" id="KV427660">
    <property type="protein sequence ID" value="KZT01725.1"/>
    <property type="molecule type" value="Genomic_DNA"/>
</dbReference>
<dbReference type="AlphaFoldDB" id="A0A165BVF1"/>
<protein>
    <recommendedName>
        <fullName evidence="4">t-SNARE coiled-coil homology domain-containing protein</fullName>
    </recommendedName>
</protein>
<evidence type="ECO:0000313" key="3">
    <source>
        <dbReference type="Proteomes" id="UP000076871"/>
    </source>
</evidence>
<gene>
    <name evidence="2" type="ORF">LAESUDRAFT_763465</name>
</gene>
<dbReference type="RefSeq" id="XP_040759465.1">
    <property type="nucleotide sequence ID" value="XM_040913262.1"/>
</dbReference>
<name>A0A165BVF1_9APHY</name>
<dbReference type="Pfam" id="PF12352">
    <property type="entry name" value="V-SNARE_C"/>
    <property type="match status" value="1"/>
</dbReference>
<feature type="region of interest" description="Disordered" evidence="1">
    <location>
        <begin position="77"/>
        <end position="111"/>
    </location>
</feature>
<feature type="compositionally biased region" description="Gly residues" evidence="1">
    <location>
        <begin position="80"/>
        <end position="89"/>
    </location>
</feature>
<organism evidence="2 3">
    <name type="scientific">Laetiporus sulphureus 93-53</name>
    <dbReference type="NCBI Taxonomy" id="1314785"/>
    <lineage>
        <taxon>Eukaryota</taxon>
        <taxon>Fungi</taxon>
        <taxon>Dikarya</taxon>
        <taxon>Basidiomycota</taxon>
        <taxon>Agaricomycotina</taxon>
        <taxon>Agaricomycetes</taxon>
        <taxon>Polyporales</taxon>
        <taxon>Laetiporus</taxon>
    </lineage>
</organism>
<accession>A0A165BVF1</accession>
<proteinExistence type="predicted"/>
<keyword evidence="3" id="KW-1185">Reference proteome</keyword>
<dbReference type="InParanoid" id="A0A165BVF1"/>
<evidence type="ECO:0000256" key="1">
    <source>
        <dbReference type="SAM" id="MobiDB-lite"/>
    </source>
</evidence>
<dbReference type="Proteomes" id="UP000076871">
    <property type="component" value="Unassembled WGS sequence"/>
</dbReference>
<sequence>MCEIYKLAVQYELAVKGKGHGVATPLTVTWQYDVEERKAALRRINMELDEADGMASTAELQRNKKLAKGLHAQTSRADLLGGGRGGGVRGRGKMDMDAPLSGDPYGPRSDRTRLLAGTTLLEDSSRRLQESRSIVLETQEQGMDISSSLWVQRKQTQNARNTLQDADMSSDRVCDSLEKKIRRIYQQRVVVVLVRLRARHCALLQVFSF</sequence>
<reference evidence="2 3" key="1">
    <citation type="journal article" date="2016" name="Mol. Biol. Evol.">
        <title>Comparative Genomics of Early-Diverging Mushroom-Forming Fungi Provides Insights into the Origins of Lignocellulose Decay Capabilities.</title>
        <authorList>
            <person name="Nagy L.G."/>
            <person name="Riley R."/>
            <person name="Tritt A."/>
            <person name="Adam C."/>
            <person name="Daum C."/>
            <person name="Floudas D."/>
            <person name="Sun H."/>
            <person name="Yadav J.S."/>
            <person name="Pangilinan J."/>
            <person name="Larsson K.H."/>
            <person name="Matsuura K."/>
            <person name="Barry K."/>
            <person name="Labutti K."/>
            <person name="Kuo R."/>
            <person name="Ohm R.A."/>
            <person name="Bhattacharya S.S."/>
            <person name="Shirouzu T."/>
            <person name="Yoshinaga Y."/>
            <person name="Martin F.M."/>
            <person name="Grigoriev I.V."/>
            <person name="Hibbett D.S."/>
        </authorList>
    </citation>
    <scope>NUCLEOTIDE SEQUENCE [LARGE SCALE GENOMIC DNA]</scope>
    <source>
        <strain evidence="2 3">93-53</strain>
    </source>
</reference>
<dbReference type="STRING" id="1314785.A0A165BVF1"/>
<dbReference type="FunCoup" id="A0A165BVF1">
    <property type="interactions" value="478"/>
</dbReference>
<dbReference type="OrthoDB" id="430637at2759"/>